<reference evidence="2" key="1">
    <citation type="journal article" date="2021" name="Proc. Natl. Acad. Sci. U.S.A.">
        <title>Three genomes in the algal genus Volvox reveal the fate of a haploid sex-determining region after a transition to homothallism.</title>
        <authorList>
            <person name="Yamamoto K."/>
            <person name="Hamaji T."/>
            <person name="Kawai-Toyooka H."/>
            <person name="Matsuzaki R."/>
            <person name="Takahashi F."/>
            <person name="Nishimura Y."/>
            <person name="Kawachi M."/>
            <person name="Noguchi H."/>
            <person name="Minakuchi Y."/>
            <person name="Umen J.G."/>
            <person name="Toyoda A."/>
            <person name="Nozaki H."/>
        </authorList>
    </citation>
    <scope>NUCLEOTIDE SEQUENCE</scope>
    <source>
        <strain evidence="2">NIES-3785</strain>
    </source>
</reference>
<feature type="region of interest" description="Disordered" evidence="1">
    <location>
        <begin position="33"/>
        <end position="76"/>
    </location>
</feature>
<evidence type="ECO:0000256" key="1">
    <source>
        <dbReference type="SAM" id="MobiDB-lite"/>
    </source>
</evidence>
<evidence type="ECO:0000313" key="2">
    <source>
        <dbReference type="EMBL" id="GIM02604.1"/>
    </source>
</evidence>
<protein>
    <submittedName>
        <fullName evidence="2">Uncharacterized protein</fullName>
    </submittedName>
</protein>
<evidence type="ECO:0000313" key="3">
    <source>
        <dbReference type="Proteomes" id="UP000722791"/>
    </source>
</evidence>
<dbReference type="OrthoDB" id="10640015at2759"/>
<gene>
    <name evidence="2" type="ORF">Vretimale_7485</name>
</gene>
<dbReference type="EMBL" id="BNCQ01000012">
    <property type="protein sequence ID" value="GIM02604.1"/>
    <property type="molecule type" value="Genomic_DNA"/>
</dbReference>
<organism evidence="2 3">
    <name type="scientific">Volvox reticuliferus</name>
    <dbReference type="NCBI Taxonomy" id="1737510"/>
    <lineage>
        <taxon>Eukaryota</taxon>
        <taxon>Viridiplantae</taxon>
        <taxon>Chlorophyta</taxon>
        <taxon>core chlorophytes</taxon>
        <taxon>Chlorophyceae</taxon>
        <taxon>CS clade</taxon>
        <taxon>Chlamydomonadales</taxon>
        <taxon>Volvocaceae</taxon>
        <taxon>Volvox</taxon>
    </lineage>
</organism>
<name>A0A8J4CAU1_9CHLO</name>
<dbReference type="AlphaFoldDB" id="A0A8J4CAU1"/>
<proteinExistence type="predicted"/>
<comment type="caution">
    <text evidence="2">The sequence shown here is derived from an EMBL/GenBank/DDBJ whole genome shotgun (WGS) entry which is preliminary data.</text>
</comment>
<accession>A0A8J4CAU1</accession>
<sequence length="207" mass="21852">MAASNTETIIIPGEAKNMSLKIGRSAAELSKPCYTAGSSRVSRSRAAKALELRNKRKVVRPQSPPSPNQESAVNSRTGKVAFGPWQGPYETYTDTGVVGPLFLDPSGNTYASLTTPGSPSYLEGVVLPKVQLQQAKAVQQPAAGPTKEQAAAATKQLLALVGKMSQCRSATVAQGRMPSLWPGSGKARNSGRCGNIMARSINQPRRS</sequence>
<dbReference type="Proteomes" id="UP000722791">
    <property type="component" value="Unassembled WGS sequence"/>
</dbReference>
<feature type="region of interest" description="Disordered" evidence="1">
    <location>
        <begin position="178"/>
        <end position="207"/>
    </location>
</feature>